<sequence>MVDRLSIAPCIFKAYGVEDVPLVKPEKRGAAREPGGLFSFSAGLPSSLQPHTWQEGPAQVMSSPPPGAPFPIVTPDDAPVAGRQPDTPLALLENNL</sequence>
<comment type="caution">
    <text evidence="2">The sequence shown here is derived from an EMBL/GenBank/DDBJ whole genome shotgun (WGS) entry which is preliminary data.</text>
</comment>
<keyword evidence="3" id="KW-1185">Reference proteome</keyword>
<feature type="region of interest" description="Disordered" evidence="1">
    <location>
        <begin position="48"/>
        <end position="96"/>
    </location>
</feature>
<protein>
    <submittedName>
        <fullName evidence="2">Uncharacterized protein</fullName>
    </submittedName>
</protein>
<organism evidence="2 3">
    <name type="scientific">Aldrovandia affinis</name>
    <dbReference type="NCBI Taxonomy" id="143900"/>
    <lineage>
        <taxon>Eukaryota</taxon>
        <taxon>Metazoa</taxon>
        <taxon>Chordata</taxon>
        <taxon>Craniata</taxon>
        <taxon>Vertebrata</taxon>
        <taxon>Euteleostomi</taxon>
        <taxon>Actinopterygii</taxon>
        <taxon>Neopterygii</taxon>
        <taxon>Teleostei</taxon>
        <taxon>Notacanthiformes</taxon>
        <taxon>Halosauridae</taxon>
        <taxon>Aldrovandia</taxon>
    </lineage>
</organism>
<gene>
    <name evidence="2" type="ORF">AAFF_G00341860</name>
</gene>
<dbReference type="AlphaFoldDB" id="A0AAD7WPP2"/>
<evidence type="ECO:0000313" key="2">
    <source>
        <dbReference type="EMBL" id="KAJ8404413.1"/>
    </source>
</evidence>
<accession>A0AAD7WPP2</accession>
<dbReference type="Proteomes" id="UP001221898">
    <property type="component" value="Unassembled WGS sequence"/>
</dbReference>
<evidence type="ECO:0000313" key="3">
    <source>
        <dbReference type="Proteomes" id="UP001221898"/>
    </source>
</evidence>
<evidence type="ECO:0000256" key="1">
    <source>
        <dbReference type="SAM" id="MobiDB-lite"/>
    </source>
</evidence>
<dbReference type="EMBL" id="JAINUG010000054">
    <property type="protein sequence ID" value="KAJ8404413.1"/>
    <property type="molecule type" value="Genomic_DNA"/>
</dbReference>
<proteinExistence type="predicted"/>
<reference evidence="2" key="1">
    <citation type="journal article" date="2023" name="Science">
        <title>Genome structures resolve the early diversification of teleost fishes.</title>
        <authorList>
            <person name="Parey E."/>
            <person name="Louis A."/>
            <person name="Montfort J."/>
            <person name="Bouchez O."/>
            <person name="Roques C."/>
            <person name="Iampietro C."/>
            <person name="Lluch J."/>
            <person name="Castinel A."/>
            <person name="Donnadieu C."/>
            <person name="Desvignes T."/>
            <person name="Floi Bucao C."/>
            <person name="Jouanno E."/>
            <person name="Wen M."/>
            <person name="Mejri S."/>
            <person name="Dirks R."/>
            <person name="Jansen H."/>
            <person name="Henkel C."/>
            <person name="Chen W.J."/>
            <person name="Zahm M."/>
            <person name="Cabau C."/>
            <person name="Klopp C."/>
            <person name="Thompson A.W."/>
            <person name="Robinson-Rechavi M."/>
            <person name="Braasch I."/>
            <person name="Lecointre G."/>
            <person name="Bobe J."/>
            <person name="Postlethwait J.H."/>
            <person name="Berthelot C."/>
            <person name="Roest Crollius H."/>
            <person name="Guiguen Y."/>
        </authorList>
    </citation>
    <scope>NUCLEOTIDE SEQUENCE</scope>
    <source>
        <strain evidence="2">NC1722</strain>
    </source>
</reference>
<name>A0AAD7WPP2_9TELE</name>